<evidence type="ECO:0000256" key="5">
    <source>
        <dbReference type="ARBA" id="ARBA00023136"/>
    </source>
</evidence>
<dbReference type="HAMAP" id="MF_01416">
    <property type="entry name" value="ATP_synth_delta_bact"/>
    <property type="match status" value="1"/>
</dbReference>
<dbReference type="GO" id="GO:0005886">
    <property type="term" value="C:plasma membrane"/>
    <property type="evidence" value="ECO:0007669"/>
    <property type="project" value="UniProtKB-SubCell"/>
</dbReference>
<evidence type="ECO:0000256" key="1">
    <source>
        <dbReference type="ARBA" id="ARBA00004370"/>
    </source>
</evidence>
<dbReference type="GO" id="GO:0046933">
    <property type="term" value="F:proton-transporting ATP synthase activity, rotational mechanism"/>
    <property type="evidence" value="ECO:0007669"/>
    <property type="project" value="UniProtKB-UniRule"/>
</dbReference>
<keyword evidence="2 7" id="KW-0813">Transport</keyword>
<dbReference type="PRINTS" id="PR00125">
    <property type="entry name" value="ATPASEDELTA"/>
</dbReference>
<evidence type="ECO:0000313" key="9">
    <source>
        <dbReference type="EMBL" id="OAK67556.1"/>
    </source>
</evidence>
<sequence length="178" mass="19670">MSKNVVAERYGLALYQLAKEQNQVNKWEEEVRVVKKSVKDNPDLITLLSSPNLTIQQKKNVAKDVFAKLSPSIVNTIMLLIDRNRQDHIVDVASSFIEYANQDHGVAEATVYSVRALTASETEAISATFAAKVGRRSLNIENIVDSELLGGIKVSIGNRIFDGSLRGQLDRLAKTLTT</sequence>
<keyword evidence="3 7" id="KW-0375">Hydrogen ion transport</keyword>
<keyword evidence="6 7" id="KW-0066">ATP synthesis</keyword>
<dbReference type="PANTHER" id="PTHR11910">
    <property type="entry name" value="ATP SYNTHASE DELTA CHAIN"/>
    <property type="match status" value="1"/>
</dbReference>
<dbReference type="PATRIC" id="fig|217031.4.peg.8297"/>
<dbReference type="RefSeq" id="WP_057996011.1">
    <property type="nucleotide sequence ID" value="NZ_JAGGKH010000010.1"/>
</dbReference>
<reference evidence="9 11" key="1">
    <citation type="submission" date="2015-05" db="EMBL/GenBank/DDBJ databases">
        <title>Comparison of genome.</title>
        <authorList>
            <person name="Zheng Z."/>
            <person name="Sun M."/>
        </authorList>
    </citation>
    <scope>NUCLEOTIDE SEQUENCE [LARGE SCALE GENOMIC DNA]</scope>
    <source>
        <strain evidence="9 11">G25-74</strain>
    </source>
</reference>
<dbReference type="STRING" id="217031.ABB05_20760"/>
<evidence type="ECO:0000313" key="10">
    <source>
        <dbReference type="Proteomes" id="UP000053881"/>
    </source>
</evidence>
<comment type="function">
    <text evidence="7">This protein is part of the stalk that links CF(0) to CF(1). It either transmits conformational changes from CF(0) to CF(1) or is implicated in proton conduction.</text>
</comment>
<comment type="similarity">
    <text evidence="7">Belongs to the ATPase delta chain family.</text>
</comment>
<comment type="caution">
    <text evidence="8">The sequence shown here is derived from an EMBL/GenBank/DDBJ whole genome shotgun (WGS) entry which is preliminary data.</text>
</comment>
<dbReference type="Proteomes" id="UP000053881">
    <property type="component" value="Unassembled WGS sequence"/>
</dbReference>
<dbReference type="Proteomes" id="UP000077881">
    <property type="component" value="Unassembled WGS sequence"/>
</dbReference>
<dbReference type="OrthoDB" id="9802471at2"/>
<proteinExistence type="inferred from homology"/>
<evidence type="ECO:0000256" key="3">
    <source>
        <dbReference type="ARBA" id="ARBA00022781"/>
    </source>
</evidence>
<gene>
    <name evidence="7" type="primary">atpH</name>
    <name evidence="9" type="ORF">ABB05_20760</name>
    <name evidence="8" type="ORF">ACA29_24565</name>
</gene>
<protein>
    <recommendedName>
        <fullName evidence="7">ATP synthase subunit delta</fullName>
    </recommendedName>
    <alternativeName>
        <fullName evidence="7">ATP synthase F(1) sector subunit delta</fullName>
    </alternativeName>
    <alternativeName>
        <fullName evidence="7">F-type ATPase subunit delta</fullName>
        <shortName evidence="7">F-ATPase subunit delta</shortName>
    </alternativeName>
</protein>
<dbReference type="AlphaFoldDB" id="A0A0Q9XX77"/>
<reference evidence="8 10" key="2">
    <citation type="submission" date="2015-06" db="EMBL/GenBank/DDBJ databases">
        <title>Genome sequencing project of Bacillus galactosidilyticus PL133.</title>
        <authorList>
            <person name="Gaiero J."/>
            <person name="Nicol R."/>
            <person name="Habash M."/>
        </authorList>
    </citation>
    <scope>NUCLEOTIDE SEQUENCE [LARGE SCALE GENOMIC DNA]</scope>
    <source>
        <strain evidence="8 10">PL133</strain>
    </source>
</reference>
<dbReference type="InterPro" id="IPR000711">
    <property type="entry name" value="ATPase_OSCP/dsu"/>
</dbReference>
<evidence type="ECO:0000256" key="6">
    <source>
        <dbReference type="ARBA" id="ARBA00023310"/>
    </source>
</evidence>
<keyword evidence="11" id="KW-1185">Reference proteome</keyword>
<evidence type="ECO:0000313" key="11">
    <source>
        <dbReference type="Proteomes" id="UP000077881"/>
    </source>
</evidence>
<dbReference type="InterPro" id="IPR026015">
    <property type="entry name" value="ATP_synth_OSCP/delta_N_sf"/>
</dbReference>
<evidence type="ECO:0000256" key="4">
    <source>
        <dbReference type="ARBA" id="ARBA00023065"/>
    </source>
</evidence>
<dbReference type="GO" id="GO:0045259">
    <property type="term" value="C:proton-transporting ATP synthase complex"/>
    <property type="evidence" value="ECO:0007669"/>
    <property type="project" value="UniProtKB-KW"/>
</dbReference>
<keyword evidence="7" id="KW-1003">Cell membrane</keyword>
<evidence type="ECO:0000313" key="8">
    <source>
        <dbReference type="EMBL" id="KRG08743.1"/>
    </source>
</evidence>
<keyword evidence="4 7" id="KW-0406">Ion transport</keyword>
<dbReference type="EMBL" id="LGPB01000142">
    <property type="protein sequence ID" value="KRG08743.1"/>
    <property type="molecule type" value="Genomic_DNA"/>
</dbReference>
<keyword evidence="5 7" id="KW-0472">Membrane</keyword>
<dbReference type="Gene3D" id="1.10.520.20">
    <property type="entry name" value="N-terminal domain of the delta subunit of the F1F0-ATP synthase"/>
    <property type="match status" value="1"/>
</dbReference>
<dbReference type="EMBL" id="LDJR01000060">
    <property type="protein sequence ID" value="OAK67556.1"/>
    <property type="molecule type" value="Genomic_DNA"/>
</dbReference>
<comment type="subcellular location">
    <subcellularLocation>
        <location evidence="7">Cell membrane</location>
        <topology evidence="7">Peripheral membrane protein</topology>
    </subcellularLocation>
    <subcellularLocation>
        <location evidence="1">Membrane</location>
    </subcellularLocation>
</comment>
<comment type="function">
    <text evidence="7">F(1)F(0) ATP synthase produces ATP from ADP in the presence of a proton or sodium gradient. F-type ATPases consist of two structural domains, F(1) containing the extramembraneous catalytic core and F(0) containing the membrane proton channel, linked together by a central stalk and a peripheral stalk. During catalysis, ATP synthesis in the catalytic domain of F(1) is coupled via a rotary mechanism of the central stalk subunits to proton translocation.</text>
</comment>
<organism evidence="8 10">
    <name type="scientific">Lederbergia galactosidilytica</name>
    <dbReference type="NCBI Taxonomy" id="217031"/>
    <lineage>
        <taxon>Bacteria</taxon>
        <taxon>Bacillati</taxon>
        <taxon>Bacillota</taxon>
        <taxon>Bacilli</taxon>
        <taxon>Bacillales</taxon>
        <taxon>Bacillaceae</taxon>
        <taxon>Lederbergia</taxon>
    </lineage>
</organism>
<keyword evidence="7" id="KW-0139">CF(1)</keyword>
<dbReference type="Pfam" id="PF00213">
    <property type="entry name" value="OSCP"/>
    <property type="match status" value="1"/>
</dbReference>
<dbReference type="SUPFAM" id="SSF47928">
    <property type="entry name" value="N-terminal domain of the delta subunit of the F1F0-ATP synthase"/>
    <property type="match status" value="1"/>
</dbReference>
<evidence type="ECO:0000256" key="2">
    <source>
        <dbReference type="ARBA" id="ARBA00022448"/>
    </source>
</evidence>
<evidence type="ECO:0000256" key="7">
    <source>
        <dbReference type="HAMAP-Rule" id="MF_01416"/>
    </source>
</evidence>
<name>A0A0Q9XX77_9BACI</name>
<accession>A0A0Q9XX77</accession>
<dbReference type="NCBIfam" id="TIGR01145">
    <property type="entry name" value="ATP_synt_delta"/>
    <property type="match status" value="1"/>
</dbReference>
<dbReference type="NCBIfam" id="NF004403">
    <property type="entry name" value="PRK05758.2-4"/>
    <property type="match status" value="1"/>
</dbReference>